<dbReference type="Gene3D" id="1.10.150.20">
    <property type="entry name" value="5' to 3' exonuclease, C-terminal subdomain"/>
    <property type="match status" value="1"/>
</dbReference>
<evidence type="ECO:0000313" key="6">
    <source>
        <dbReference type="EMBL" id="RLP84671.1"/>
    </source>
</evidence>
<evidence type="ECO:0000256" key="1">
    <source>
        <dbReference type="ARBA" id="ARBA00012417"/>
    </source>
</evidence>
<comment type="catalytic activity">
    <reaction evidence="3">
        <text>DNA(n) + a 2'-deoxyribonucleoside 5'-triphosphate = DNA(n+1) + diphosphate</text>
        <dbReference type="Rhea" id="RHEA:22508"/>
        <dbReference type="Rhea" id="RHEA-COMP:17339"/>
        <dbReference type="Rhea" id="RHEA-COMP:17340"/>
        <dbReference type="ChEBI" id="CHEBI:33019"/>
        <dbReference type="ChEBI" id="CHEBI:61560"/>
        <dbReference type="ChEBI" id="CHEBI:173112"/>
        <dbReference type="EC" id="2.7.7.7"/>
    </reaction>
</comment>
<dbReference type="Proteomes" id="UP000269438">
    <property type="component" value="Unassembled WGS sequence"/>
</dbReference>
<dbReference type="GO" id="GO:0003677">
    <property type="term" value="F:DNA binding"/>
    <property type="evidence" value="ECO:0007669"/>
    <property type="project" value="InterPro"/>
</dbReference>
<dbReference type="SMART" id="SM00482">
    <property type="entry name" value="POLAc"/>
    <property type="match status" value="1"/>
</dbReference>
<keyword evidence="5" id="KW-0540">Nuclease</keyword>
<dbReference type="PANTHER" id="PTHR10133">
    <property type="entry name" value="DNA POLYMERASE I"/>
    <property type="match status" value="1"/>
</dbReference>
<evidence type="ECO:0000313" key="5">
    <source>
        <dbReference type="EMBL" id="RLP80886.1"/>
    </source>
</evidence>
<dbReference type="SUPFAM" id="SSF56672">
    <property type="entry name" value="DNA/RNA polymerases"/>
    <property type="match status" value="1"/>
</dbReference>
<dbReference type="EC" id="2.7.7.7" evidence="1"/>
<protein>
    <recommendedName>
        <fullName evidence="1">DNA-directed DNA polymerase</fullName>
        <ecNumber evidence="1">2.7.7.7</ecNumber>
    </recommendedName>
</protein>
<dbReference type="RefSeq" id="WP_121687146.1">
    <property type="nucleotide sequence ID" value="NZ_RCUY01000001.1"/>
</dbReference>
<dbReference type="PANTHER" id="PTHR10133:SF27">
    <property type="entry name" value="DNA POLYMERASE NU"/>
    <property type="match status" value="1"/>
</dbReference>
<dbReference type="Gene3D" id="3.30.70.370">
    <property type="match status" value="1"/>
</dbReference>
<dbReference type="InterPro" id="IPR002298">
    <property type="entry name" value="DNA_polymerase_A"/>
</dbReference>
<evidence type="ECO:0000256" key="3">
    <source>
        <dbReference type="ARBA" id="ARBA00049244"/>
    </source>
</evidence>
<dbReference type="AlphaFoldDB" id="A0A3L7AK22"/>
<name>A0A3L7AK22_9MICO</name>
<comment type="caution">
    <text evidence="5">The sequence shown here is derived from an EMBL/GenBank/DDBJ whole genome shotgun (WGS) entry which is preliminary data.</text>
</comment>
<gene>
    <name evidence="6" type="ORF">D9V34_01330</name>
    <name evidence="5" type="ORF">D9V34_13625</name>
</gene>
<dbReference type="NCBIfam" id="NF011538">
    <property type="entry name" value="PRK14975.1-1"/>
    <property type="match status" value="1"/>
</dbReference>
<dbReference type="EMBL" id="RCUY01000011">
    <property type="protein sequence ID" value="RLP80886.1"/>
    <property type="molecule type" value="Genomic_DNA"/>
</dbReference>
<dbReference type="GO" id="GO:0003887">
    <property type="term" value="F:DNA-directed DNA polymerase activity"/>
    <property type="evidence" value="ECO:0007669"/>
    <property type="project" value="UniProtKB-EC"/>
</dbReference>
<dbReference type="CDD" id="cd06444">
    <property type="entry name" value="DNA_pol_A"/>
    <property type="match status" value="1"/>
</dbReference>
<dbReference type="OrthoDB" id="4414061at2"/>
<dbReference type="EMBL" id="RCUY01000001">
    <property type="protein sequence ID" value="RLP84671.1"/>
    <property type="molecule type" value="Genomic_DNA"/>
</dbReference>
<keyword evidence="2" id="KW-0235">DNA replication</keyword>
<keyword evidence="7" id="KW-1185">Reference proteome</keyword>
<keyword evidence="5" id="KW-0378">Hydrolase</keyword>
<organism evidence="5 7">
    <name type="scientific">Mycetocola lacteus</name>
    <dbReference type="NCBI Taxonomy" id="76637"/>
    <lineage>
        <taxon>Bacteria</taxon>
        <taxon>Bacillati</taxon>
        <taxon>Actinomycetota</taxon>
        <taxon>Actinomycetes</taxon>
        <taxon>Micrococcales</taxon>
        <taxon>Microbacteriaceae</taxon>
        <taxon>Mycetocola</taxon>
    </lineage>
</organism>
<dbReference type="Pfam" id="PF00476">
    <property type="entry name" value="DNA_pol_A"/>
    <property type="match status" value="1"/>
</dbReference>
<dbReference type="GO" id="GO:0006261">
    <property type="term" value="P:DNA-templated DNA replication"/>
    <property type="evidence" value="ECO:0007669"/>
    <property type="project" value="InterPro"/>
</dbReference>
<feature type="domain" description="DNA-directed DNA polymerase family A palm" evidence="4">
    <location>
        <begin position="317"/>
        <end position="522"/>
    </location>
</feature>
<proteinExistence type="predicted"/>
<reference evidence="5 7" key="1">
    <citation type="submission" date="2018-10" db="EMBL/GenBank/DDBJ databases">
        <authorList>
            <person name="Li J."/>
        </authorList>
    </citation>
    <scope>NUCLEOTIDE SEQUENCE [LARGE SCALE GENOMIC DNA]</scope>
    <source>
        <strain evidence="5 7">JCM 11654</strain>
    </source>
</reference>
<accession>A0A3L7AK22</accession>
<evidence type="ECO:0000313" key="7">
    <source>
        <dbReference type="Proteomes" id="UP000269438"/>
    </source>
</evidence>
<evidence type="ECO:0000259" key="4">
    <source>
        <dbReference type="SMART" id="SM00482"/>
    </source>
</evidence>
<dbReference type="InterPro" id="IPR001098">
    <property type="entry name" value="DNA-dir_DNA_pol_A_palm_dom"/>
</dbReference>
<evidence type="ECO:0000256" key="2">
    <source>
        <dbReference type="ARBA" id="ARBA00022705"/>
    </source>
</evidence>
<dbReference type="GO" id="GO:0006302">
    <property type="term" value="P:double-strand break repair"/>
    <property type="evidence" value="ECO:0007669"/>
    <property type="project" value="TreeGrafter"/>
</dbReference>
<dbReference type="GO" id="GO:0004527">
    <property type="term" value="F:exonuclease activity"/>
    <property type="evidence" value="ECO:0007669"/>
    <property type="project" value="UniProtKB-KW"/>
</dbReference>
<sequence length="563" mass="60994">MPLVLTGSPHGLTVLHEVDEAGTVLSEPVELRGTENILRAISEAEAAHPRWVWSGTNDWYPWLLEHNLRIERCVDLRLGHALLRLTSALPAGEYPSAPDSPWTHEPFPSGAPVEQGLTLFDEVDRADTVDANEVLAEFARQRAAVSRAVERDQIAGGKLRLLLAAESSGALVAAEIHHFGLPWSREEHDRILTEALGDRPRFGGRPAKLAALADTIRELLDAPDLNPDSPPELLRALARAGISVPSTSKWVLREIKHPVVEPLLRYKSLSRLLSANGWVWLDTWVPEDRYRPEYVVAGTATGRWATNGGGAMQLPAQIRAAVRADPGHLLVVADAAQLEPRIIAGMSRDTAMASAGAGKDLYQGLADAGVVPGRAEAKLAMLGALYGATSGESGALMPRLKRAFPQAIAAVENAAREGERGRSVNTWLGRGAPLPDAGWFEFQRASGQVDATDAMRRRAGTMARDWGRFSRNFIAQGTAAEWALCWMAGLRQRLAVLGTPGDRPHLVYFLHDEVVVHAPAEAADETATAIREAAAEAGRLLFGTFPIDFPLSVAIVERYSEAK</sequence>
<keyword evidence="5" id="KW-0269">Exonuclease</keyword>
<dbReference type="InterPro" id="IPR043502">
    <property type="entry name" value="DNA/RNA_pol_sf"/>
</dbReference>